<evidence type="ECO:0000256" key="2">
    <source>
        <dbReference type="SAM" id="Phobius"/>
    </source>
</evidence>
<keyword evidence="2" id="KW-0812">Transmembrane</keyword>
<feature type="transmembrane region" description="Helical" evidence="2">
    <location>
        <begin position="51"/>
        <end position="69"/>
    </location>
</feature>
<evidence type="ECO:0000313" key="3">
    <source>
        <dbReference type="EMBL" id="GAA1674543.1"/>
    </source>
</evidence>
<name>A0ABP4ST82_9ACTN</name>
<feature type="compositionally biased region" description="Pro residues" evidence="1">
    <location>
        <begin position="7"/>
        <end position="23"/>
    </location>
</feature>
<feature type="compositionally biased region" description="Pro residues" evidence="1">
    <location>
        <begin position="206"/>
        <end position="216"/>
    </location>
</feature>
<comment type="caution">
    <text evidence="3">The sequence shown here is derived from an EMBL/GenBank/DDBJ whole genome shotgun (WGS) entry which is preliminary data.</text>
</comment>
<feature type="transmembrane region" description="Helical" evidence="2">
    <location>
        <begin position="103"/>
        <end position="121"/>
    </location>
</feature>
<evidence type="ECO:0008006" key="5">
    <source>
        <dbReference type="Google" id="ProtNLM"/>
    </source>
</evidence>
<proteinExistence type="predicted"/>
<evidence type="ECO:0000313" key="4">
    <source>
        <dbReference type="Proteomes" id="UP001499851"/>
    </source>
</evidence>
<feature type="transmembrane region" description="Helical" evidence="2">
    <location>
        <begin position="179"/>
        <end position="197"/>
    </location>
</feature>
<reference evidence="4" key="1">
    <citation type="journal article" date="2019" name="Int. J. Syst. Evol. Microbiol.">
        <title>The Global Catalogue of Microorganisms (GCM) 10K type strain sequencing project: providing services to taxonomists for standard genome sequencing and annotation.</title>
        <authorList>
            <consortium name="The Broad Institute Genomics Platform"/>
            <consortium name="The Broad Institute Genome Sequencing Center for Infectious Disease"/>
            <person name="Wu L."/>
            <person name="Ma J."/>
        </authorList>
    </citation>
    <scope>NUCLEOTIDE SEQUENCE [LARGE SCALE GENOMIC DNA]</scope>
    <source>
        <strain evidence="4">JCM 16001</strain>
    </source>
</reference>
<sequence length="230" mass="23372">MVNALPPQDPSVSPPPPSEPTLPPHQTGPGPFQTGPLLLPPKPPSSAPSPLGLAVAGVGLAMLCVSVLVPRIEIKDPDGEFGFYSYSGLYGASSYGIDTPTVVLALALLAAVGVSALRVPAARWPSRIAAVGFAALGAAFTYHPVTVLRQYVEAYQGSDEDGAVVEDAAASVSVAADNGVYIAIVGVALLALSTFFMQVRRPPAYPAAPPPPPAPAGWPGAEPTVTVHPG</sequence>
<dbReference type="EMBL" id="BAAAQF010000006">
    <property type="protein sequence ID" value="GAA1674543.1"/>
    <property type="molecule type" value="Genomic_DNA"/>
</dbReference>
<keyword evidence="4" id="KW-1185">Reference proteome</keyword>
<feature type="region of interest" description="Disordered" evidence="1">
    <location>
        <begin position="1"/>
        <end position="45"/>
    </location>
</feature>
<dbReference type="Proteomes" id="UP001499851">
    <property type="component" value="Unassembled WGS sequence"/>
</dbReference>
<feature type="transmembrane region" description="Helical" evidence="2">
    <location>
        <begin position="128"/>
        <end position="145"/>
    </location>
</feature>
<organism evidence="3 4">
    <name type="scientific">Glycomyces endophyticus</name>
    <dbReference type="NCBI Taxonomy" id="480996"/>
    <lineage>
        <taxon>Bacteria</taxon>
        <taxon>Bacillati</taxon>
        <taxon>Actinomycetota</taxon>
        <taxon>Actinomycetes</taxon>
        <taxon>Glycomycetales</taxon>
        <taxon>Glycomycetaceae</taxon>
        <taxon>Glycomyces</taxon>
    </lineage>
</organism>
<feature type="region of interest" description="Disordered" evidence="1">
    <location>
        <begin position="206"/>
        <end position="230"/>
    </location>
</feature>
<evidence type="ECO:0000256" key="1">
    <source>
        <dbReference type="SAM" id="MobiDB-lite"/>
    </source>
</evidence>
<protein>
    <recommendedName>
        <fullName evidence="5">DUF2567 domain-containing protein</fullName>
    </recommendedName>
</protein>
<gene>
    <name evidence="3" type="ORF">GCM10009830_21230</name>
</gene>
<accession>A0ABP4ST82</accession>
<keyword evidence="2" id="KW-1133">Transmembrane helix</keyword>
<keyword evidence="2" id="KW-0472">Membrane</keyword>